<dbReference type="PANTHER" id="PTHR37331">
    <property type="entry name" value="YALI0F11671P"/>
    <property type="match status" value="1"/>
</dbReference>
<evidence type="ECO:0000313" key="2">
    <source>
        <dbReference type="EMBL" id="APA16233.1"/>
    </source>
</evidence>
<dbReference type="RefSeq" id="XP_001588877.1">
    <property type="nucleotide sequence ID" value="XM_001588827.1"/>
</dbReference>
<reference evidence="3" key="1">
    <citation type="journal article" date="2017" name="Genome Biol. Evol.">
        <title>The complete genome sequence of the phytopathogenic fungus Sclerotinia sclerotiorum reveals insights into the genome architecture of broad host range pathogens.</title>
        <authorList>
            <person name="Derbyshire M."/>
            <person name="Denton-Giles M."/>
            <person name="Hegedus D."/>
            <person name="Seifbarghy S."/>
            <person name="Rollins J."/>
            <person name="van Kan J."/>
            <person name="Seidl M.F."/>
            <person name="Faino L."/>
            <person name="Mbengue M."/>
            <person name="Navaud O."/>
            <person name="Raffaele S."/>
            <person name="Hammond-Kosack K."/>
            <person name="Heard S."/>
            <person name="Oliver R."/>
        </authorList>
    </citation>
    <scope>NUCLEOTIDE SEQUENCE [LARGE SCALE GENOMIC DNA]</scope>
    <source>
        <strain evidence="3">ATCC 18683 / 1980 / Ss-1</strain>
    </source>
</reference>
<proteinExistence type="predicted"/>
<dbReference type="EMBL" id="CP017829">
    <property type="protein sequence ID" value="APA16233.1"/>
    <property type="molecule type" value="Genomic_DNA"/>
</dbReference>
<organism evidence="2 3">
    <name type="scientific">Sclerotinia sclerotiorum (strain ATCC 18683 / 1980 / Ss-1)</name>
    <name type="common">White mold</name>
    <name type="synonym">Whetzelinia sclerotiorum</name>
    <dbReference type="NCBI Taxonomy" id="665079"/>
    <lineage>
        <taxon>Eukaryota</taxon>
        <taxon>Fungi</taxon>
        <taxon>Dikarya</taxon>
        <taxon>Ascomycota</taxon>
        <taxon>Pezizomycotina</taxon>
        <taxon>Leotiomycetes</taxon>
        <taxon>Helotiales</taxon>
        <taxon>Sclerotiniaceae</taxon>
        <taxon>Sclerotinia</taxon>
    </lineage>
</organism>
<name>A0A1D9QNJ9_SCLS1</name>
<evidence type="ECO:0000256" key="1">
    <source>
        <dbReference type="SAM" id="MobiDB-lite"/>
    </source>
</evidence>
<dbReference type="AlphaFoldDB" id="A0A1D9QNJ9"/>
<dbReference type="OMA" id="GWIHVSD"/>
<accession>A0A1D9QNJ9</accession>
<sequence>MLLSRSATLSHTLRSINRSNKSPQTIIRRAVSTLKENPHIYIHPTPTPNNPQTSTLSLLPTNPPTASLSFGTLTSPPTTPIAPSTFTPNPSFLPFVSTILSKYAHLDPQLQSQAAAFATTSTHFSLSPPSSYRQSTKSARGKDSGAPPSASQGGAGSSGHSGYIHLSDTRSPPDYGRIAYPEDIFGSLEVDATGNFVAGDEGKYPGNWQDSGTYRIVTREGVFGLTDFLRGKLVEALREEEKKILDAGKSG</sequence>
<dbReference type="PANTHER" id="PTHR37331:SF1">
    <property type="entry name" value="YALI0F11671P"/>
    <property type="match status" value="1"/>
</dbReference>
<dbReference type="VEuPathDB" id="FungiDB:sscle_16g110030"/>
<dbReference type="OrthoDB" id="5397701at2759"/>
<protein>
    <submittedName>
        <fullName evidence="2">Uncharacterized protein</fullName>
    </submittedName>
</protein>
<gene>
    <name evidence="2" type="ORF">sscle_16g110030</name>
</gene>
<feature type="compositionally biased region" description="Polar residues" evidence="1">
    <location>
        <begin position="128"/>
        <end position="138"/>
    </location>
</feature>
<dbReference type="Proteomes" id="UP000177798">
    <property type="component" value="Chromosome 16"/>
</dbReference>
<evidence type="ECO:0000313" key="3">
    <source>
        <dbReference type="Proteomes" id="UP000177798"/>
    </source>
</evidence>
<feature type="region of interest" description="Disordered" evidence="1">
    <location>
        <begin position="123"/>
        <end position="168"/>
    </location>
</feature>
<dbReference type="KEGG" id="ssl:SS1G_10425"/>